<dbReference type="InParanoid" id="D7SRE4"/>
<dbReference type="OMA" id="AWAQNFK"/>
<keyword evidence="2" id="KW-0808">Transferase</keyword>
<dbReference type="PROSITE" id="PS50404">
    <property type="entry name" value="GST_NTER"/>
    <property type="match status" value="1"/>
</dbReference>
<dbReference type="InterPro" id="IPR036249">
    <property type="entry name" value="Thioredoxin-like_sf"/>
</dbReference>
<evidence type="ECO:0000256" key="3">
    <source>
        <dbReference type="ARBA" id="ARBA00047960"/>
    </source>
</evidence>
<dbReference type="OrthoDB" id="4951845at2759"/>
<dbReference type="SFLD" id="SFLDS00019">
    <property type="entry name" value="Glutathione_Transferase_(cytos"/>
    <property type="match status" value="1"/>
</dbReference>
<gene>
    <name evidence="6" type="ordered locus">VIT_18s0072g00320</name>
</gene>
<dbReference type="PANTHER" id="PTHR11260">
    <property type="entry name" value="GLUTATHIONE S-TRANSFERASE, GST, SUPERFAMILY, GST DOMAIN CONTAINING"/>
    <property type="match status" value="1"/>
</dbReference>
<evidence type="ECO:0000313" key="6">
    <source>
        <dbReference type="EMBL" id="CBI18225.3"/>
    </source>
</evidence>
<dbReference type="eggNOG" id="KOG0406">
    <property type="taxonomic scope" value="Eukaryota"/>
</dbReference>
<reference evidence="7" key="1">
    <citation type="journal article" date="2007" name="Nature">
        <title>The grapevine genome sequence suggests ancestral hexaploidization in major angiosperm phyla.</title>
        <authorList>
            <consortium name="The French-Italian Public Consortium for Grapevine Genome Characterization."/>
            <person name="Jaillon O."/>
            <person name="Aury J.-M."/>
            <person name="Noel B."/>
            <person name="Policriti A."/>
            <person name="Clepet C."/>
            <person name="Casagrande A."/>
            <person name="Choisne N."/>
            <person name="Aubourg S."/>
            <person name="Vitulo N."/>
            <person name="Jubin C."/>
            <person name="Vezzi A."/>
            <person name="Legeai F."/>
            <person name="Hugueney P."/>
            <person name="Dasilva C."/>
            <person name="Horner D."/>
            <person name="Mica E."/>
            <person name="Jublot D."/>
            <person name="Poulain J."/>
            <person name="Bruyere C."/>
            <person name="Billault A."/>
            <person name="Segurens B."/>
            <person name="Gouyvenoux M."/>
            <person name="Ugarte E."/>
            <person name="Cattonaro F."/>
            <person name="Anthouard V."/>
            <person name="Vico V."/>
            <person name="Del Fabbro C."/>
            <person name="Alaux M."/>
            <person name="Di Gaspero G."/>
            <person name="Dumas V."/>
            <person name="Felice N."/>
            <person name="Paillard S."/>
            <person name="Juman I."/>
            <person name="Moroldo M."/>
            <person name="Scalabrin S."/>
            <person name="Canaguier A."/>
            <person name="Le Clainche I."/>
            <person name="Malacrida G."/>
            <person name="Durand E."/>
            <person name="Pesole G."/>
            <person name="Laucou V."/>
            <person name="Chatelet P."/>
            <person name="Merdinoglu D."/>
            <person name="Delledonne M."/>
            <person name="Pezzotti M."/>
            <person name="Lecharny A."/>
            <person name="Scarpelli C."/>
            <person name="Artiguenave F."/>
            <person name="Pe M.E."/>
            <person name="Valle G."/>
            <person name="Morgante M."/>
            <person name="Caboche M."/>
            <person name="Adam-Blondon A.-F."/>
            <person name="Weissenbach J."/>
            <person name="Quetier F."/>
            <person name="Wincker P."/>
        </authorList>
    </citation>
    <scope>NUCLEOTIDE SEQUENCE [LARGE SCALE GENOMIC DNA]</scope>
    <source>
        <strain evidence="7">cv. Pinot noir / PN40024</strain>
    </source>
</reference>
<dbReference type="Proteomes" id="UP000009183">
    <property type="component" value="Chromosome 18"/>
</dbReference>
<dbReference type="HOGENOM" id="CLU_011226_18_1_1"/>
<comment type="catalytic activity">
    <reaction evidence="3">
        <text>RX + glutathione = an S-substituted glutathione + a halide anion + H(+)</text>
        <dbReference type="Rhea" id="RHEA:16437"/>
        <dbReference type="ChEBI" id="CHEBI:15378"/>
        <dbReference type="ChEBI" id="CHEBI:16042"/>
        <dbReference type="ChEBI" id="CHEBI:17792"/>
        <dbReference type="ChEBI" id="CHEBI:57925"/>
        <dbReference type="ChEBI" id="CHEBI:90779"/>
        <dbReference type="EC" id="2.5.1.18"/>
    </reaction>
</comment>
<dbReference type="STRING" id="29760.D7SRE4"/>
<dbReference type="FunFam" id="1.20.1050.10:FF:000012">
    <property type="entry name" value="Tau class glutathione S-transferase"/>
    <property type="match status" value="1"/>
</dbReference>
<dbReference type="PROSITE" id="PS50405">
    <property type="entry name" value="GST_CTER"/>
    <property type="match status" value="1"/>
</dbReference>
<feature type="domain" description="GST C-terminal" evidence="5">
    <location>
        <begin position="143"/>
        <end position="272"/>
    </location>
</feature>
<organism evidence="6 7">
    <name type="scientific">Vitis vinifera</name>
    <name type="common">Grape</name>
    <dbReference type="NCBI Taxonomy" id="29760"/>
    <lineage>
        <taxon>Eukaryota</taxon>
        <taxon>Viridiplantae</taxon>
        <taxon>Streptophyta</taxon>
        <taxon>Embryophyta</taxon>
        <taxon>Tracheophyta</taxon>
        <taxon>Spermatophyta</taxon>
        <taxon>Magnoliopsida</taxon>
        <taxon>eudicotyledons</taxon>
        <taxon>Gunneridae</taxon>
        <taxon>Pentapetalae</taxon>
        <taxon>rosids</taxon>
        <taxon>Vitales</taxon>
        <taxon>Vitaceae</taxon>
        <taxon>Viteae</taxon>
        <taxon>Vitis</taxon>
    </lineage>
</organism>
<dbReference type="CDD" id="cd03185">
    <property type="entry name" value="GST_C_Tau"/>
    <property type="match status" value="1"/>
</dbReference>
<dbReference type="CDD" id="cd03058">
    <property type="entry name" value="GST_N_Tau"/>
    <property type="match status" value="1"/>
</dbReference>
<dbReference type="FunFam" id="3.40.30.10:FF:000014">
    <property type="entry name" value="Tau class glutathione S-transferase"/>
    <property type="match status" value="1"/>
</dbReference>
<dbReference type="EMBL" id="FN594968">
    <property type="protein sequence ID" value="CBI18225.3"/>
    <property type="molecule type" value="Genomic_DNA"/>
</dbReference>
<dbReference type="InterPro" id="IPR036282">
    <property type="entry name" value="Glutathione-S-Trfase_C_sf"/>
</dbReference>
<evidence type="ECO:0000259" key="5">
    <source>
        <dbReference type="PROSITE" id="PS50405"/>
    </source>
</evidence>
<protein>
    <recommendedName>
        <fullName evidence="1">glutathione transferase</fullName>
        <ecNumber evidence="1">2.5.1.18</ecNumber>
    </recommendedName>
</protein>
<dbReference type="SUPFAM" id="SSF52833">
    <property type="entry name" value="Thioredoxin-like"/>
    <property type="match status" value="1"/>
</dbReference>
<dbReference type="InterPro" id="IPR040079">
    <property type="entry name" value="Glutathione_S-Trfase"/>
</dbReference>
<dbReference type="SFLD" id="SFLDG01152">
    <property type="entry name" value="Main.3:_Omega-_and_Tau-like"/>
    <property type="match status" value="1"/>
</dbReference>
<dbReference type="GO" id="GO:0006749">
    <property type="term" value="P:glutathione metabolic process"/>
    <property type="evidence" value="ECO:0000318"/>
    <property type="project" value="GO_Central"/>
</dbReference>
<dbReference type="EC" id="2.5.1.18" evidence="1"/>
<dbReference type="InterPro" id="IPR010987">
    <property type="entry name" value="Glutathione-S-Trfase_C-like"/>
</dbReference>
<dbReference type="SUPFAM" id="SSF47616">
    <property type="entry name" value="GST C-terminal domain-like"/>
    <property type="match status" value="1"/>
</dbReference>
<evidence type="ECO:0000256" key="2">
    <source>
        <dbReference type="ARBA" id="ARBA00022679"/>
    </source>
</evidence>
<accession>D7SRE4</accession>
<evidence type="ECO:0000256" key="1">
    <source>
        <dbReference type="ARBA" id="ARBA00012452"/>
    </source>
</evidence>
<dbReference type="Pfam" id="PF02798">
    <property type="entry name" value="GST_N"/>
    <property type="match status" value="1"/>
</dbReference>
<dbReference type="PaxDb" id="29760-VIT_18s0072g00320.t01"/>
<dbReference type="Pfam" id="PF13410">
    <property type="entry name" value="GST_C_2"/>
    <property type="match status" value="1"/>
</dbReference>
<dbReference type="AlphaFoldDB" id="D7SRE4"/>
<dbReference type="InterPro" id="IPR004045">
    <property type="entry name" value="Glutathione_S-Trfase_N"/>
</dbReference>
<dbReference type="Gene3D" id="1.20.1050.10">
    <property type="match status" value="1"/>
</dbReference>
<evidence type="ECO:0000259" key="4">
    <source>
        <dbReference type="PROSITE" id="PS50404"/>
    </source>
</evidence>
<name>D7SRE4_VITVI</name>
<sequence>MRLILEEGRSTLRTMLKTRPKSNGFPIHFSNWKLTTAQAKRLHLARRTRPPHLELITMAGVKLLGFWASPFSHRVIWALKLKGVSYEYIEEDLSNKSQLLIHNNPADKQIPVLIHGDKAVAESLVILEYIDETWPHNPLLPKGAYERATARFWIKFAVEKGATFYAFYNSNTGEEQEKATKETVEVLKIIEEEALGDEKFFGGEDIGLLDLVLGWFAHWFDIIEELVGVKVLDASKLPRLHAWTENFKEVPVIKENLPDRSKLLAYFKHKYFAHLPSLDN</sequence>
<feature type="domain" description="GST N-terminal" evidence="4">
    <location>
        <begin position="59"/>
        <end position="138"/>
    </location>
</feature>
<keyword evidence="7" id="KW-1185">Reference proteome</keyword>
<dbReference type="InterPro" id="IPR045073">
    <property type="entry name" value="Omega/Tau-like"/>
</dbReference>
<dbReference type="SFLD" id="SFLDG00358">
    <property type="entry name" value="Main_(cytGST)"/>
    <property type="match status" value="1"/>
</dbReference>
<dbReference type="GO" id="GO:0005737">
    <property type="term" value="C:cytoplasm"/>
    <property type="evidence" value="ECO:0000318"/>
    <property type="project" value="GO_Central"/>
</dbReference>
<dbReference type="PANTHER" id="PTHR11260:SF775">
    <property type="entry name" value="GLUTATHIONE S-TRANSFERASE U10"/>
    <property type="match status" value="1"/>
</dbReference>
<evidence type="ECO:0000313" key="7">
    <source>
        <dbReference type="Proteomes" id="UP000009183"/>
    </source>
</evidence>
<proteinExistence type="predicted"/>
<dbReference type="GO" id="GO:0004364">
    <property type="term" value="F:glutathione transferase activity"/>
    <property type="evidence" value="ECO:0000318"/>
    <property type="project" value="GO_Central"/>
</dbReference>
<dbReference type="Gene3D" id="3.40.30.10">
    <property type="entry name" value="Glutaredoxin"/>
    <property type="match status" value="1"/>
</dbReference>
<dbReference type="InterPro" id="IPR045074">
    <property type="entry name" value="GST_C_Tau"/>
</dbReference>